<evidence type="ECO:0000313" key="2">
    <source>
        <dbReference type="Proteomes" id="UP001052655"/>
    </source>
</evidence>
<dbReference type="EMBL" id="BNDX01000008">
    <property type="protein sequence ID" value="GHI31879.1"/>
    <property type="molecule type" value="Genomic_DNA"/>
</dbReference>
<gene>
    <name evidence="1" type="ORF">Sdagh_36090</name>
</gene>
<dbReference type="Proteomes" id="UP001052655">
    <property type="component" value="Unassembled WGS sequence"/>
</dbReference>
<proteinExistence type="predicted"/>
<protein>
    <recommendedName>
        <fullName evidence="3">ATP-binding protein</fullName>
    </recommendedName>
</protein>
<evidence type="ECO:0008006" key="3">
    <source>
        <dbReference type="Google" id="ProtNLM"/>
    </source>
</evidence>
<dbReference type="RefSeq" id="WP_190076980.1">
    <property type="nucleotide sequence ID" value="NZ_BMTC01000006.1"/>
</dbReference>
<reference evidence="1" key="1">
    <citation type="submission" date="2024-05" db="EMBL/GenBank/DDBJ databases">
        <title>Whole genome shotgun sequence of Streptomyces daghestanicus NBRC 12762.</title>
        <authorList>
            <person name="Komaki H."/>
            <person name="Tamura T."/>
        </authorList>
    </citation>
    <scope>NUCLEOTIDE SEQUENCE</scope>
    <source>
        <strain evidence="1">NBRC 12762</strain>
    </source>
</reference>
<comment type="caution">
    <text evidence="1">The sequence shown here is derived from an EMBL/GenBank/DDBJ whole genome shotgun (WGS) entry which is preliminary data.</text>
</comment>
<evidence type="ECO:0000313" key="1">
    <source>
        <dbReference type="EMBL" id="GHI31879.1"/>
    </source>
</evidence>
<accession>A0ABQ3Q3P7</accession>
<organism evidence="1 2">
    <name type="scientific">Streptomyces daghestanicus</name>
    <dbReference type="NCBI Taxonomy" id="66885"/>
    <lineage>
        <taxon>Bacteria</taxon>
        <taxon>Bacillati</taxon>
        <taxon>Actinomycetota</taxon>
        <taxon>Actinomycetes</taxon>
        <taxon>Kitasatosporales</taxon>
        <taxon>Streptomycetaceae</taxon>
        <taxon>Streptomyces</taxon>
    </lineage>
</organism>
<keyword evidence="2" id="KW-1185">Reference proteome</keyword>
<name>A0ABQ3Q3P7_9ACTN</name>
<sequence>MTAPPTTDEYRSLISRALGAALDADTDGPDRQRLFTPSSHRLALDPDVTVVRGARGTGKTYWAKALIDPELREVAARSYMMPRLRRVRVTTAFRAGGNSETPYPGKRKIARLLRDVIDPDSYAYDIFWRAVVMMALEVPQIASLADWPDRIRWAAANEDAYDDALGRADREARDSGETRVLLFDALDHLHSDRGTADRLVSALFQVALELRLTTGALRAKIFVRPDMYDSAPKAFADASKLGANAADLTWSRENLYGLLFHRLGNHPSREAEKFRAQYGTWETQGEGRFIAPVDLIADEKCQERAFVALAGSYMGTDRRKGHTFTWVPNHLQDGKGRVSPRTWLLALRTAADLTAERYATQPYPLHYEALRESLHEASRVRVDELKEDIGWAATAIELLEGGQVPMEPSHVRQFWAQGGLAEILRRRGENDDENSGPRDADDPFALIEELVELGVLTKRTTGALDLPDVYRLAFDIGRKGGVRRRS</sequence>